<protein>
    <submittedName>
        <fullName evidence="1">Uncharacterized protein</fullName>
    </submittedName>
</protein>
<reference evidence="1 2" key="1">
    <citation type="journal article" date="2010" name="PLoS ONE">
        <title>The glycobiome of the rumen bacterium Butyrivibrio proteoclasticus B316(T) highlights adaptation to a polysaccharide-rich environment.</title>
        <authorList>
            <person name="Kelly W.J."/>
            <person name="Leahy S.C."/>
            <person name="Altermann E."/>
            <person name="Yeoman C.J."/>
            <person name="Dunne J.C."/>
            <person name="Kong Z."/>
            <person name="Pacheco D.M."/>
            <person name="Li D."/>
            <person name="Noel S.J."/>
            <person name="Moon C.D."/>
            <person name="Cookson A.L."/>
            <person name="Attwood G.T."/>
        </authorList>
    </citation>
    <scope>NUCLEOTIDE SEQUENCE [LARGE SCALE GENOMIC DNA]</scope>
    <source>
        <strain evidence="2">ATCC 51982 / DSM 14932 / B316</strain>
        <plasmid evidence="2">Plasmid pCY186</plasmid>
    </source>
</reference>
<organism evidence="1 2">
    <name type="scientific">Butyrivibrio proteoclasticus (strain ATCC 51982 / DSM 14932 / B316)</name>
    <name type="common">Clostridium proteoclasticum</name>
    <dbReference type="NCBI Taxonomy" id="515622"/>
    <lineage>
        <taxon>Bacteria</taxon>
        <taxon>Bacillati</taxon>
        <taxon>Bacillota</taxon>
        <taxon>Clostridia</taxon>
        <taxon>Lachnospirales</taxon>
        <taxon>Lachnospiraceae</taxon>
        <taxon>Butyrivibrio</taxon>
    </lineage>
</organism>
<name>E0S4U7_BUTPB</name>
<sequence>MVDQEQARKILQERLADNLVIVTEFENPKEWCFDLGLITESGTIMPLMGDTTIRISKETGEVE</sequence>
<geneLocation type="plasmid" evidence="1 2">
    <name>pCY186</name>
</geneLocation>
<evidence type="ECO:0000313" key="2">
    <source>
        <dbReference type="Proteomes" id="UP000001299"/>
    </source>
</evidence>
<proteinExistence type="predicted"/>
<dbReference type="EMBL" id="CP001813">
    <property type="protein sequence ID" value="ADL36429.1"/>
    <property type="molecule type" value="Genomic_DNA"/>
</dbReference>
<gene>
    <name evidence="1" type="ordered locus">bpr_IV064</name>
</gene>
<dbReference type="Proteomes" id="UP000001299">
    <property type="component" value="Plasmid pCY186"/>
</dbReference>
<keyword evidence="2" id="KW-1185">Reference proteome</keyword>
<dbReference type="HOGENOM" id="CLU_2877288_0_0_9"/>
<dbReference type="KEGG" id="bpb:bpr_IV064"/>
<keyword evidence="1" id="KW-0614">Plasmid</keyword>
<evidence type="ECO:0000313" key="1">
    <source>
        <dbReference type="EMBL" id="ADL36429.1"/>
    </source>
</evidence>
<dbReference type="AlphaFoldDB" id="E0S4U7"/>
<dbReference type="RefSeq" id="WP_013283077.1">
    <property type="nucleotide sequence ID" value="NC_014390.1"/>
</dbReference>
<accession>E0S4U7</accession>
<dbReference type="eggNOG" id="ENOG5032G5T">
    <property type="taxonomic scope" value="Bacteria"/>
</dbReference>